<evidence type="ECO:0000256" key="1">
    <source>
        <dbReference type="SAM" id="MobiDB-lite"/>
    </source>
</evidence>
<protein>
    <submittedName>
        <fullName evidence="2">Uncharacterized protein</fullName>
    </submittedName>
</protein>
<dbReference type="AlphaFoldDB" id="A0A6A4TC29"/>
<proteinExistence type="predicted"/>
<reference evidence="2 3" key="1">
    <citation type="submission" date="2019-06" db="EMBL/GenBank/DDBJ databases">
        <title>Draft genomes of female and male turbot (Scophthalmus maximus).</title>
        <authorList>
            <person name="Xu H."/>
            <person name="Xu X.-W."/>
            <person name="Shao C."/>
            <person name="Chen S."/>
        </authorList>
    </citation>
    <scope>NUCLEOTIDE SEQUENCE [LARGE SCALE GENOMIC DNA]</scope>
    <source>
        <strain evidence="2">Ysfricsl-2016a</strain>
        <tissue evidence="2">Blood</tissue>
    </source>
</reference>
<organism evidence="2 3">
    <name type="scientific">Scophthalmus maximus</name>
    <name type="common">Turbot</name>
    <name type="synonym">Psetta maxima</name>
    <dbReference type="NCBI Taxonomy" id="52904"/>
    <lineage>
        <taxon>Eukaryota</taxon>
        <taxon>Metazoa</taxon>
        <taxon>Chordata</taxon>
        <taxon>Craniata</taxon>
        <taxon>Vertebrata</taxon>
        <taxon>Euteleostomi</taxon>
        <taxon>Actinopterygii</taxon>
        <taxon>Neopterygii</taxon>
        <taxon>Teleostei</taxon>
        <taxon>Neoteleostei</taxon>
        <taxon>Acanthomorphata</taxon>
        <taxon>Carangaria</taxon>
        <taxon>Pleuronectiformes</taxon>
        <taxon>Pleuronectoidei</taxon>
        <taxon>Scophthalmidae</taxon>
        <taxon>Scophthalmus</taxon>
    </lineage>
</organism>
<accession>A0A6A4TC29</accession>
<feature type="compositionally biased region" description="Polar residues" evidence="1">
    <location>
        <begin position="7"/>
        <end position="16"/>
    </location>
</feature>
<comment type="caution">
    <text evidence="2">The sequence shown here is derived from an EMBL/GenBank/DDBJ whole genome shotgun (WGS) entry which is preliminary data.</text>
</comment>
<dbReference type="EMBL" id="VEVO01000006">
    <property type="protein sequence ID" value="KAF0041370.1"/>
    <property type="molecule type" value="Genomic_DNA"/>
</dbReference>
<name>A0A6A4TC29_SCOMX</name>
<feature type="region of interest" description="Disordered" evidence="1">
    <location>
        <begin position="1"/>
        <end position="37"/>
    </location>
</feature>
<evidence type="ECO:0000313" key="3">
    <source>
        <dbReference type="Proteomes" id="UP000438429"/>
    </source>
</evidence>
<sequence>MSRKQLMGTSPQQSSVPDVIHDTTTGTTTGDRSRNGNKVDSALFRQRNVAQAQELLLLCNHCHKKATRLP</sequence>
<gene>
    <name evidence="2" type="ORF">F2P81_007268</name>
</gene>
<dbReference type="Proteomes" id="UP000438429">
    <property type="component" value="Unassembled WGS sequence"/>
</dbReference>
<evidence type="ECO:0000313" key="2">
    <source>
        <dbReference type="EMBL" id="KAF0041370.1"/>
    </source>
</evidence>